<dbReference type="EMBL" id="JAPQKL010000004">
    <property type="protein sequence ID" value="KAJ5135286.1"/>
    <property type="molecule type" value="Genomic_DNA"/>
</dbReference>
<evidence type="ECO:0000313" key="1">
    <source>
        <dbReference type="EMBL" id="KAJ5135286.1"/>
    </source>
</evidence>
<dbReference type="OrthoDB" id="4177740at2759"/>
<accession>A0A9W9L3L0</accession>
<gene>
    <name evidence="1" type="ORF">N7515_004564</name>
</gene>
<keyword evidence="2" id="KW-1185">Reference proteome</keyword>
<reference evidence="1" key="2">
    <citation type="journal article" date="2023" name="IMA Fungus">
        <title>Comparative genomic study of the Penicillium genus elucidates a diverse pangenome and 15 lateral gene transfer events.</title>
        <authorList>
            <person name="Petersen C."/>
            <person name="Sorensen T."/>
            <person name="Nielsen M.R."/>
            <person name="Sondergaard T.E."/>
            <person name="Sorensen J.L."/>
            <person name="Fitzpatrick D.A."/>
            <person name="Frisvad J.C."/>
            <person name="Nielsen K.L."/>
        </authorList>
    </citation>
    <scope>NUCLEOTIDE SEQUENCE</scope>
    <source>
        <strain evidence="1">IBT 22155</strain>
    </source>
</reference>
<proteinExistence type="predicted"/>
<organism evidence="1 2">
    <name type="scientific">Penicillium bovifimosum</name>
    <dbReference type="NCBI Taxonomy" id="126998"/>
    <lineage>
        <taxon>Eukaryota</taxon>
        <taxon>Fungi</taxon>
        <taxon>Dikarya</taxon>
        <taxon>Ascomycota</taxon>
        <taxon>Pezizomycotina</taxon>
        <taxon>Eurotiomycetes</taxon>
        <taxon>Eurotiomycetidae</taxon>
        <taxon>Eurotiales</taxon>
        <taxon>Aspergillaceae</taxon>
        <taxon>Penicillium</taxon>
    </lineage>
</organism>
<dbReference type="RefSeq" id="XP_056522258.1">
    <property type="nucleotide sequence ID" value="XM_056665308.1"/>
</dbReference>
<evidence type="ECO:0000313" key="2">
    <source>
        <dbReference type="Proteomes" id="UP001149079"/>
    </source>
</evidence>
<dbReference type="GeneID" id="81404478"/>
<dbReference type="AlphaFoldDB" id="A0A9W9L3L0"/>
<reference evidence="1" key="1">
    <citation type="submission" date="2022-11" db="EMBL/GenBank/DDBJ databases">
        <authorList>
            <person name="Petersen C."/>
        </authorList>
    </citation>
    <scope>NUCLEOTIDE SEQUENCE</scope>
    <source>
        <strain evidence="1">IBT 22155</strain>
    </source>
</reference>
<protein>
    <submittedName>
        <fullName evidence="1">Uncharacterized protein</fullName>
    </submittedName>
</protein>
<sequence length="219" mass="24048">MFSYFTREGSQTNVASLSKWSSSGRLFPEIFAERFYLPVFPIKGYTTYIGYVSEKQLASTKKTAPHTLINIAVGEEPSEDLFKAEVVVIAAAMISRLEGDECKAYSVIPIMLVTAMGGMRARVIQAHLSGRSLVLSKSKVFDFGTKQMATANIDTLLGLMGSDQVGDPADINYILKAEVPQVVTKVSDHKKLKVFAKSLTLHPNLQQLHGKPKKAYKTG</sequence>
<dbReference type="Proteomes" id="UP001149079">
    <property type="component" value="Unassembled WGS sequence"/>
</dbReference>
<comment type="caution">
    <text evidence="1">The sequence shown here is derived from an EMBL/GenBank/DDBJ whole genome shotgun (WGS) entry which is preliminary data.</text>
</comment>
<name>A0A9W9L3L0_9EURO</name>